<sequence>MKPEVRDAINNINRFIQQQKYIDVSSNLKEEENVVARNLKGKDPEVVAEVMENLELIFKEISEVHNKGQADEYTERYYYLSDKFYNDMKQFKIDFLIEK</sequence>
<name>A0A0M1VX69_FUSVC</name>
<evidence type="ECO:0000313" key="1">
    <source>
        <dbReference type="EMBL" id="EEO41045.1"/>
    </source>
</evidence>
<dbReference type="HOGENOM" id="CLU_2316215_0_0_0"/>
<dbReference type="EMBL" id="ACDE02000023">
    <property type="protein sequence ID" value="EEO41045.1"/>
    <property type="molecule type" value="Genomic_DNA"/>
</dbReference>
<dbReference type="eggNOG" id="ENOG50337HZ">
    <property type="taxonomic scope" value="Bacteria"/>
</dbReference>
<gene>
    <name evidence="1" type="ORF">FSCG_01758</name>
</gene>
<evidence type="ECO:0000313" key="2">
    <source>
        <dbReference type="Proteomes" id="UP000004925"/>
    </source>
</evidence>
<organism evidence="1 2">
    <name type="scientific">Fusobacterium vincentii 4_1_13</name>
    <dbReference type="NCBI Taxonomy" id="469606"/>
    <lineage>
        <taxon>Bacteria</taxon>
        <taxon>Fusobacteriati</taxon>
        <taxon>Fusobacteriota</taxon>
        <taxon>Fusobacteriia</taxon>
        <taxon>Fusobacteriales</taxon>
        <taxon>Fusobacteriaceae</taxon>
        <taxon>Fusobacterium</taxon>
    </lineage>
</organism>
<comment type="caution">
    <text evidence="1">The sequence shown here is derived from an EMBL/GenBank/DDBJ whole genome shotgun (WGS) entry which is preliminary data.</text>
</comment>
<dbReference type="RefSeq" id="WP_005892764.1">
    <property type="nucleotide sequence ID" value="NZ_KQ235738.1"/>
</dbReference>
<protein>
    <submittedName>
        <fullName evidence="1">Uncharacterized protein</fullName>
    </submittedName>
</protein>
<proteinExistence type="predicted"/>
<accession>A0A0M1VX69</accession>
<reference evidence="1 2" key="1">
    <citation type="submission" date="2011-10" db="EMBL/GenBank/DDBJ databases">
        <title>The Genome Sequence of Fusobacterium sp. 4_1_13.</title>
        <authorList>
            <consortium name="The Broad Institute Genome Sequencing Platform"/>
            <person name="Earl A."/>
            <person name="Ward D."/>
            <person name="Feldgarden M."/>
            <person name="Gevers D."/>
            <person name="Strauss J."/>
            <person name="Ambrose C."/>
            <person name="Allen-Vercoe E."/>
            <person name="Young S.K."/>
            <person name="Zeng Q."/>
            <person name="Gargeya S."/>
            <person name="Fitzgerald M."/>
            <person name="Haas B."/>
            <person name="Abouelleil A."/>
            <person name="Alvarado L."/>
            <person name="Arachchi H.M."/>
            <person name="Berlin A."/>
            <person name="Brown A."/>
            <person name="Chapman S.B."/>
            <person name="Chen Z."/>
            <person name="Dunbar C."/>
            <person name="Freedman E."/>
            <person name="Gearin G."/>
            <person name="Goldberg J."/>
            <person name="Griggs A."/>
            <person name="Gujja S."/>
            <person name="Heiman D."/>
            <person name="Howarth C."/>
            <person name="Larson L."/>
            <person name="Lui A."/>
            <person name="MacDonald P.J."/>
            <person name="Montmayeur A."/>
            <person name="Murphy C."/>
            <person name="Neiman D."/>
            <person name="Pearson M."/>
            <person name="Priest M."/>
            <person name="Roberts A."/>
            <person name="Saif S."/>
            <person name="Shea T."/>
            <person name="Shenoy N."/>
            <person name="Sisk P."/>
            <person name="Stolte C."/>
            <person name="Sykes S."/>
            <person name="Wortman J."/>
            <person name="Nusbaum C."/>
            <person name="Birren B."/>
        </authorList>
    </citation>
    <scope>NUCLEOTIDE SEQUENCE [LARGE SCALE GENOMIC DNA]</scope>
    <source>
        <strain evidence="1 2">4_1_13</strain>
    </source>
</reference>
<dbReference type="Proteomes" id="UP000004925">
    <property type="component" value="Unassembled WGS sequence"/>
</dbReference>
<dbReference type="AlphaFoldDB" id="A0A0M1VX69"/>
<dbReference type="GeneID" id="79799161"/>